<dbReference type="PROSITE" id="PS50878">
    <property type="entry name" value="RT_POL"/>
    <property type="match status" value="1"/>
</dbReference>
<protein>
    <submittedName>
        <fullName evidence="3">Reverse transcriptase zinc-binding domain</fullName>
    </submittedName>
</protein>
<dbReference type="Pfam" id="PF13456">
    <property type="entry name" value="RVT_3"/>
    <property type="match status" value="1"/>
</dbReference>
<name>A0A8T2BQ76_9BRAS</name>
<dbReference type="InterPro" id="IPR025836">
    <property type="entry name" value="Zn_knuckle_CX2CX4HX4C"/>
</dbReference>
<feature type="domain" description="Reverse transcriptase" evidence="2">
    <location>
        <begin position="919"/>
        <end position="1189"/>
    </location>
</feature>
<dbReference type="CDD" id="cd06222">
    <property type="entry name" value="RNase_H_like"/>
    <property type="match status" value="1"/>
</dbReference>
<dbReference type="InterPro" id="IPR026960">
    <property type="entry name" value="RVT-Znf"/>
</dbReference>
<gene>
    <name evidence="3" type="ORF">ISN45_Aa02g023820</name>
</gene>
<dbReference type="PANTHER" id="PTHR33116:SF86">
    <property type="entry name" value="REVERSE TRANSCRIPTASE DOMAIN-CONTAINING PROTEIN"/>
    <property type="match status" value="1"/>
</dbReference>
<dbReference type="GO" id="GO:0003676">
    <property type="term" value="F:nucleic acid binding"/>
    <property type="evidence" value="ECO:0007669"/>
    <property type="project" value="InterPro"/>
</dbReference>
<feature type="region of interest" description="Disordered" evidence="1">
    <location>
        <begin position="405"/>
        <end position="425"/>
    </location>
</feature>
<dbReference type="Pfam" id="PF14392">
    <property type="entry name" value="zf-CCHC_4"/>
    <property type="match status" value="1"/>
</dbReference>
<dbReference type="GO" id="GO:0004523">
    <property type="term" value="F:RNA-DNA hybrid ribonuclease activity"/>
    <property type="evidence" value="ECO:0007669"/>
    <property type="project" value="InterPro"/>
</dbReference>
<feature type="compositionally biased region" description="Basic residues" evidence="1">
    <location>
        <begin position="409"/>
        <end position="425"/>
    </location>
</feature>
<evidence type="ECO:0000313" key="4">
    <source>
        <dbReference type="Proteomes" id="UP000694240"/>
    </source>
</evidence>
<dbReference type="Pfam" id="PF13966">
    <property type="entry name" value="zf-RVT"/>
    <property type="match status" value="1"/>
</dbReference>
<dbReference type="EMBL" id="JAEFBK010000007">
    <property type="protein sequence ID" value="KAG7587154.1"/>
    <property type="molecule type" value="Genomic_DNA"/>
</dbReference>
<keyword evidence="4" id="KW-1185">Reference proteome</keyword>
<evidence type="ECO:0000259" key="2">
    <source>
        <dbReference type="PROSITE" id="PS50878"/>
    </source>
</evidence>
<dbReference type="InterPro" id="IPR044730">
    <property type="entry name" value="RNase_H-like_dom_plant"/>
</dbReference>
<dbReference type="Proteomes" id="UP000694240">
    <property type="component" value="Chromosome 7"/>
</dbReference>
<organism evidence="3 4">
    <name type="scientific">Arabidopsis thaliana x Arabidopsis arenosa</name>
    <dbReference type="NCBI Taxonomy" id="1240361"/>
    <lineage>
        <taxon>Eukaryota</taxon>
        <taxon>Viridiplantae</taxon>
        <taxon>Streptophyta</taxon>
        <taxon>Embryophyta</taxon>
        <taxon>Tracheophyta</taxon>
        <taxon>Spermatophyta</taxon>
        <taxon>Magnoliopsida</taxon>
        <taxon>eudicotyledons</taxon>
        <taxon>Gunneridae</taxon>
        <taxon>Pentapetalae</taxon>
        <taxon>rosids</taxon>
        <taxon>malvids</taxon>
        <taxon>Brassicales</taxon>
        <taxon>Brassicaceae</taxon>
        <taxon>Camelineae</taxon>
        <taxon>Arabidopsis</taxon>
    </lineage>
</organism>
<dbReference type="Pfam" id="PF00078">
    <property type="entry name" value="RVT_1"/>
    <property type="match status" value="1"/>
</dbReference>
<dbReference type="Pfam" id="PF03372">
    <property type="entry name" value="Exo_endo_phos"/>
    <property type="match status" value="1"/>
</dbReference>
<evidence type="ECO:0000256" key="1">
    <source>
        <dbReference type="SAM" id="MobiDB-lite"/>
    </source>
</evidence>
<dbReference type="CDD" id="cd01650">
    <property type="entry name" value="RT_nLTR_like"/>
    <property type="match status" value="1"/>
</dbReference>
<dbReference type="InterPro" id="IPR002156">
    <property type="entry name" value="RNaseH_domain"/>
</dbReference>
<dbReference type="InterPro" id="IPR000477">
    <property type="entry name" value="RT_dom"/>
</dbReference>
<dbReference type="PANTHER" id="PTHR33116">
    <property type="entry name" value="REVERSE TRANSCRIPTASE ZINC-BINDING DOMAIN-CONTAINING PROTEIN-RELATED-RELATED"/>
    <property type="match status" value="1"/>
</dbReference>
<accession>A0A8T2BQ76</accession>
<evidence type="ECO:0000313" key="3">
    <source>
        <dbReference type="EMBL" id="KAG7587154.1"/>
    </source>
</evidence>
<keyword evidence="3" id="KW-0548">Nucleotidyltransferase</keyword>
<keyword evidence="3" id="KW-0808">Transferase</keyword>
<dbReference type="GO" id="GO:0003964">
    <property type="term" value="F:RNA-directed DNA polymerase activity"/>
    <property type="evidence" value="ECO:0007669"/>
    <property type="project" value="UniProtKB-KW"/>
</dbReference>
<comment type="caution">
    <text evidence="3">The sequence shown here is derived from an EMBL/GenBank/DDBJ whole genome shotgun (WGS) entry which is preliminary data.</text>
</comment>
<keyword evidence="3" id="KW-0695">RNA-directed DNA polymerase</keyword>
<reference evidence="3 4" key="1">
    <citation type="submission" date="2020-12" db="EMBL/GenBank/DDBJ databases">
        <title>Concerted genomic and epigenomic changes stabilize Arabidopsis allopolyploids.</title>
        <authorList>
            <person name="Chen Z."/>
        </authorList>
    </citation>
    <scope>NUCLEOTIDE SEQUENCE [LARGE SCALE GENOMIC DNA]</scope>
    <source>
        <strain evidence="3">Allo738</strain>
        <tissue evidence="3">Leaf</tissue>
    </source>
</reference>
<dbReference type="InterPro" id="IPR005135">
    <property type="entry name" value="Endo/exonuclease/phosphatase"/>
</dbReference>
<dbReference type="Pfam" id="PF14111">
    <property type="entry name" value="DUF4283"/>
    <property type="match status" value="1"/>
</dbReference>
<proteinExistence type="predicted"/>
<sequence>MSAAMDRALMALSLDEEDLPFDMPDLPQYSCCEKNSLSVVGRLLNPDHQSMASLIMNMPRKWQKSDRIRGIALSNEKFQFIFRTEHDLVEILEKGAHTFNEWSIAIERWSVSPPQDSLQFIPLWVQIRNIPVKYYTRDAIMLLGELIGQVKELIFDPDMPQCQEFVRVKIIFDVSKPLRKSKVINLPKGQTATILFHYERVQKRCYHCQRLTHEQDVCPFLIKQRQDQALERRLGKKVSKPPPPRVIKKSDPLYGVLREDQVGIHPLMGRPRIDPIVLEGMRQYILVAEGEERKIREERVKISVADAEKDPMIQKTVLRLEPAPLVSNDFNKQRGNVFGYDPLVSPSVSSNDLVLNRNQFLEVPNLVKSADVGDKGTVLVNYSADSSSSLFCSTEYVPGFFEAGTSGTKQRKSKSRRRPHISKRSLKGVGVHSQSGCSAKKEGLAEGVQEKRKGLGRPQDLTVQRLLDMRKKHVPEILFLMETMNIRNVIVDIQVWLGYDRVFTVDPVGRCGGLALFWKKGITVNVISFDKNLLDMDVRFGDRRFFVSGVYGNPRSELRHMVWEKITRIGLQRTEPWCMFGDFNEILHNGEKIGGPRRNENSFVDFSNMLEACGMIEPPSSGNSFSWGGRRGDLWIQCKLDRSFGNKEWFNLFPVANQKFLEKKGSDHRPVLLHLLSSQDSYRGSFRFDKRMLHQPFVHETVKKAWNASGSQFGLSVSEGLRRCRKALSNWKRVNDTNAKEKINRIQKDIEFEHSSLHPSFTRMAWLHKEMVIAHREEESFWKQKCRKKWQNSGDRNTKYFHASVKADRSRNGLAELMDDAGITHRSEASIGDVAASYFQDLFSSSYPSNPSALFEGFIPRVSDSMNKLLLAKVTKEDVREAVFSIKPTSAPGADGMTGLFFQQYWDIVGDQLTAEVLRFFNEGVFQKEWNFTQIVLIPKKITSLLMSDLRPISLCSVIYKVISKIVVSRLKPLLAELVSPTQSAFVEERLISDNIIIAHETVHALRTHDTMSKEFMAIKTDMSKAFDRVEWSYLRSLLTALGFDSRWIEMIMVCVSTVSYTVLINGQPHGLVIPHRGLRQGDPLSPFLFVLCTEGLSHLLNKAEQQGLISGMRFSEFGPSIHHLLFADDTLFVCKADEAQVNTIQNILEIYGKATGQYINKDKSSVTFGSKISEEIKGRVKIVLGITSEGGAGSYLGLPECFSGSKRDMLDYIHEKLKNRLSGWFAKTLSLGGKEILLKTVAMAMPVYAMSCFRLPKGTCESLSSAMSSFWWSSLENQRKIHWIAWDRMCLTKEQGGLGFKDIALFNQALLAKQAWRCLQVPDCLFSRFLKSRYFNDSSFLQAAAGSCPSFAWRSILHGRDLLHLGLKQMIGDGASLKVWTTLWLDDVRMRAPFLKNNIVDLELSIMDLIDQDTKTWDPGLLAENFFPRDVEIILKIKPVPSSPDFMSWKHNKSGDYSVRSGYWLACQEFKHEEISFATQLPSLNGLKDQIWKLLAPSKIKIFIWKVVSGAIPVAESLISRGMKVDSRCQFCGAEGESSNHILFACSLARQVWALSGFPYPAEGFDQTSIYQNIHLVLSLAKGNSLHIQTRRSLPWIFWLLWKTRNNLVFDGKVFSISVLMLKIKEDSDDWFLAQEVDSRQEINSLSNVHSQVVKWRPPAKPWLKCNVCSVWDKGKGLCGMAWVLRNSLGNVLLHSRHSFVSSLSKDEAEFQGCLWALESMKSLNVHRVVFAVECKMIIGAISRPAVWPSFKAQSESLRQAISLIPNWRIVLEDRKANHGAFLIAKSVTMEDRSQSYVAQGYPFWLQNVFESDKCITLL</sequence>
<dbReference type="InterPro" id="IPR025558">
    <property type="entry name" value="DUF4283"/>
</dbReference>